<protein>
    <recommendedName>
        <fullName evidence="3">HTH myb-type domain-containing protein</fullName>
    </recommendedName>
</protein>
<evidence type="ECO:0000256" key="2">
    <source>
        <dbReference type="SAM" id="MobiDB-lite"/>
    </source>
</evidence>
<feature type="region of interest" description="Disordered" evidence="2">
    <location>
        <begin position="28"/>
        <end position="49"/>
    </location>
</feature>
<feature type="compositionally biased region" description="Acidic residues" evidence="2">
    <location>
        <begin position="28"/>
        <end position="37"/>
    </location>
</feature>
<dbReference type="PROSITE" id="PS51294">
    <property type="entry name" value="HTH_MYB"/>
    <property type="match status" value="1"/>
</dbReference>
<dbReference type="CDD" id="cd11660">
    <property type="entry name" value="SANT_TRF"/>
    <property type="match status" value="1"/>
</dbReference>
<comment type="caution">
    <text evidence="4">The sequence shown here is derived from an EMBL/GenBank/DDBJ whole genome shotgun (WGS) entry which is preliminary data.</text>
</comment>
<reference evidence="4 5" key="1">
    <citation type="submission" date="2024-10" db="EMBL/GenBank/DDBJ databases">
        <title>Updated reference genomes for cyclostephanoid diatoms.</title>
        <authorList>
            <person name="Roberts W.R."/>
            <person name="Alverson A.J."/>
        </authorList>
    </citation>
    <scope>NUCLEOTIDE SEQUENCE [LARGE SCALE GENOMIC DNA]</scope>
    <source>
        <strain evidence="4 5">AJA232-27</strain>
    </source>
</reference>
<dbReference type="AlphaFoldDB" id="A0ABD3M6Z1"/>
<sequence>MRWRGAIQFGGMEISYASTSSVGAEVIDVDDDDDDDEGNKLGDGSTGQLKVANDVHLNNENDRDGVTEDTPSPPRVILDLIDATCHEIIHLGGEDTINFDDDNDDDEVKEFIMPTGAAYAELAQRLGYYMGLLKQGYPNGEEQQQHPIVLEKGTDIWYRLVMAKLILDIFAKEAYPEKFQDIVDWDGPNDYDGPKNSLMDMAPSRWSKLRYAFTELRDAFHGRDVQKPIQQPGMTWANAHNSIICAMEGFEALATLTKKLRALPARINDPDDIKEAMKLSRVEKYVEQYKATSERIGTMLDTEGSRKYFEHLFIRTDLLPTVLDDVPDPPDRRTLKDWMGSLYIVFVAIKGAFIHQKFPVQQFKFVLLNTLKNWEGMYLPKTVLFSVDRYFKFKGEEALSSSIATESKEDIVPEKDGVTSRRHPKKEMELSLKPEKKMRRAKRIPFTEVEKECLLKGVKKFGVGSWAKILDHYRDVFQVNDRSNVNLKDLYRNLTKVKAGEEWVPRI</sequence>
<dbReference type="SUPFAM" id="SSF46689">
    <property type="entry name" value="Homeodomain-like"/>
    <property type="match status" value="1"/>
</dbReference>
<name>A0ABD3M6Z1_9STRA</name>
<dbReference type="Gene3D" id="1.10.246.220">
    <property type="match status" value="1"/>
</dbReference>
<dbReference type="Proteomes" id="UP001530293">
    <property type="component" value="Unassembled WGS sequence"/>
</dbReference>
<dbReference type="SMART" id="SM00717">
    <property type="entry name" value="SANT"/>
    <property type="match status" value="1"/>
</dbReference>
<dbReference type="InterPro" id="IPR052450">
    <property type="entry name" value="TRBD-Containing_Protein"/>
</dbReference>
<dbReference type="Pfam" id="PF00249">
    <property type="entry name" value="Myb_DNA-binding"/>
    <property type="match status" value="1"/>
</dbReference>
<organism evidence="4 5">
    <name type="scientific">Discostella pseudostelligera</name>
    <dbReference type="NCBI Taxonomy" id="259834"/>
    <lineage>
        <taxon>Eukaryota</taxon>
        <taxon>Sar</taxon>
        <taxon>Stramenopiles</taxon>
        <taxon>Ochrophyta</taxon>
        <taxon>Bacillariophyta</taxon>
        <taxon>Coscinodiscophyceae</taxon>
        <taxon>Thalassiosirophycidae</taxon>
        <taxon>Stephanodiscales</taxon>
        <taxon>Stephanodiscaceae</taxon>
        <taxon>Discostella</taxon>
    </lineage>
</organism>
<dbReference type="InterPro" id="IPR009057">
    <property type="entry name" value="Homeodomain-like_sf"/>
</dbReference>
<evidence type="ECO:0000313" key="4">
    <source>
        <dbReference type="EMBL" id="KAL3759678.1"/>
    </source>
</evidence>
<gene>
    <name evidence="4" type="ORF">ACHAWU_009825</name>
</gene>
<keyword evidence="1" id="KW-0539">Nucleus</keyword>
<dbReference type="InterPro" id="IPR001005">
    <property type="entry name" value="SANT/Myb"/>
</dbReference>
<feature type="domain" description="HTH myb-type" evidence="3">
    <location>
        <begin position="438"/>
        <end position="499"/>
    </location>
</feature>
<evidence type="ECO:0000256" key="1">
    <source>
        <dbReference type="ARBA" id="ARBA00023242"/>
    </source>
</evidence>
<dbReference type="PANTHER" id="PTHR46734">
    <property type="entry name" value="TELOMERIC REPEAT-BINDING FACTOR 1 TERF1"/>
    <property type="match status" value="1"/>
</dbReference>
<evidence type="ECO:0000313" key="5">
    <source>
        <dbReference type="Proteomes" id="UP001530293"/>
    </source>
</evidence>
<dbReference type="PANTHER" id="PTHR46734:SF1">
    <property type="entry name" value="TELOMERIC REPEAT-BINDING FACTOR 1"/>
    <property type="match status" value="1"/>
</dbReference>
<keyword evidence="5" id="KW-1185">Reference proteome</keyword>
<dbReference type="EMBL" id="JALLBG020000199">
    <property type="protein sequence ID" value="KAL3759678.1"/>
    <property type="molecule type" value="Genomic_DNA"/>
</dbReference>
<accession>A0ABD3M6Z1</accession>
<proteinExistence type="predicted"/>
<evidence type="ECO:0000259" key="3">
    <source>
        <dbReference type="PROSITE" id="PS51294"/>
    </source>
</evidence>
<dbReference type="InterPro" id="IPR017930">
    <property type="entry name" value="Myb_dom"/>
</dbReference>